<feature type="compositionally biased region" description="Acidic residues" evidence="1">
    <location>
        <begin position="444"/>
        <end position="463"/>
    </location>
</feature>
<feature type="region of interest" description="Disordered" evidence="1">
    <location>
        <begin position="304"/>
        <end position="495"/>
    </location>
</feature>
<feature type="compositionally biased region" description="Basic and acidic residues" evidence="1">
    <location>
        <begin position="304"/>
        <end position="431"/>
    </location>
</feature>
<gene>
    <name evidence="2" type="ORF">CCMP2556_LOCUS27742</name>
</gene>
<dbReference type="PANTHER" id="PTHR48134:SF2">
    <property type="entry name" value="OS04G0609100 PROTEIN"/>
    <property type="match status" value="1"/>
</dbReference>
<evidence type="ECO:0000313" key="2">
    <source>
        <dbReference type="EMBL" id="CAK9055854.1"/>
    </source>
</evidence>
<dbReference type="EMBL" id="CAXAMN010020224">
    <property type="protein sequence ID" value="CAK9055854.1"/>
    <property type="molecule type" value="Genomic_DNA"/>
</dbReference>
<evidence type="ECO:0000313" key="3">
    <source>
        <dbReference type="Proteomes" id="UP001642484"/>
    </source>
</evidence>
<feature type="compositionally biased region" description="Basic and acidic residues" evidence="1">
    <location>
        <begin position="464"/>
        <end position="495"/>
    </location>
</feature>
<organism evidence="2 3">
    <name type="scientific">Durusdinium trenchii</name>
    <dbReference type="NCBI Taxonomy" id="1381693"/>
    <lineage>
        <taxon>Eukaryota</taxon>
        <taxon>Sar</taxon>
        <taxon>Alveolata</taxon>
        <taxon>Dinophyceae</taxon>
        <taxon>Suessiales</taxon>
        <taxon>Symbiodiniaceae</taxon>
        <taxon>Durusdinium</taxon>
    </lineage>
</organism>
<feature type="compositionally biased region" description="Basic and acidic residues" evidence="1">
    <location>
        <begin position="508"/>
        <end position="519"/>
    </location>
</feature>
<proteinExistence type="predicted"/>
<evidence type="ECO:0008006" key="4">
    <source>
        <dbReference type="Google" id="ProtNLM"/>
    </source>
</evidence>
<sequence>MGRSGAFGAFAAAASLAEPAKQVSKSPEVSKLSGAPPAVPQLGLEEVRALLEELRTVSSSAKFQKDLQQLRSLDWGAFKKREAVAKLLSIFWKAPLRRFGFSIDGHGFPHLLQVVKANAHQPGIRLMSHEVEKQLRMVPGSLFGLTADAKSWKEADSQQAERVNGNVNGKAATVAKDLRGRPMFLGEAKEILKAFKESLLCPAVVRSMQNIEQRGGVRMEQHRRVLITQEWNPIMKRFDFPTTEAGYEAMKVGIRQFAENDYVRSSSHEVERLCGAPAGSYFGIPTEEEMAAGRALEEKRKAEEARKAEERRKAAEEERKKREEKARRRDEEEAKRKRDEEEARRKEEEEVKRKREEEEVAKRRREEEEVRRKKEEEEAKRKEEQEANRRKEEEASRRKEEEEASREEADTMRPEDSSERREEPAEPRATPEMRPAQPPPCEEVACDLQEEACEVSVREDEEGKAEVKQESQGELSEHSAKQKAEEERRINGDAKLEADLEARIKRSEEAKDAATKEELGPTPQPEISAPRDRHTIDSPAIPELPEPPNTLCFETSVQLPLFRATSATTEDVVGVAPLGARLRGTVEETNWLRLLPQSCRALGALAEVAYLPLEELVPAIGSDPVAVGHAGRFRVSAKQAAVRAHPELRGKVVGVVHVGRMLMGTPHKVAGHLWLRFEGSSWRKVADEEAWALIQDVCGASILEPLDADGQRALRSYQGSLAPAAPPPAEPSSAPPAQLSAPLAPATAPEKAPPAEPAKAPAEKQQTPVTDPVKVAQRMDAASLARKQLQGPLEYRVLAEDHSAPVRKEPLVQSPQVGKLERGELVYGYPGGGWLQLAECDLENSWVFIGQRLLACWGELRVTARTYDALEVTWPGLHQEKRVAYNVEWRTPEGAAKQMRGHKVSASNKVVVGNLPQGLLCLRVGARVAGEGNNDEQDVKLWGSWVELQAGDA</sequence>
<dbReference type="PANTHER" id="PTHR48134">
    <property type="entry name" value="GLYCOPROTEIN 96-92-RELATED-RELATED"/>
    <property type="match status" value="1"/>
</dbReference>
<reference evidence="2 3" key="1">
    <citation type="submission" date="2024-02" db="EMBL/GenBank/DDBJ databases">
        <authorList>
            <person name="Chen Y."/>
            <person name="Shah S."/>
            <person name="Dougan E. K."/>
            <person name="Thang M."/>
            <person name="Chan C."/>
        </authorList>
    </citation>
    <scope>NUCLEOTIDE SEQUENCE [LARGE SCALE GENOMIC DNA]</scope>
</reference>
<keyword evidence="3" id="KW-1185">Reference proteome</keyword>
<accession>A0ABP0N0M3</accession>
<feature type="region of interest" description="Disordered" evidence="1">
    <location>
        <begin position="508"/>
        <end position="547"/>
    </location>
</feature>
<name>A0ABP0N0M3_9DINO</name>
<protein>
    <recommendedName>
        <fullName evidence="4">Reticulocyte-binding protein 2-like a</fullName>
    </recommendedName>
</protein>
<comment type="caution">
    <text evidence="2">The sequence shown here is derived from an EMBL/GenBank/DDBJ whole genome shotgun (WGS) entry which is preliminary data.</text>
</comment>
<evidence type="ECO:0000256" key="1">
    <source>
        <dbReference type="SAM" id="MobiDB-lite"/>
    </source>
</evidence>
<feature type="compositionally biased region" description="Low complexity" evidence="1">
    <location>
        <begin position="735"/>
        <end position="750"/>
    </location>
</feature>
<dbReference type="Proteomes" id="UP001642484">
    <property type="component" value="Unassembled WGS sequence"/>
</dbReference>
<feature type="compositionally biased region" description="Pro residues" evidence="1">
    <location>
        <begin position="724"/>
        <end position="734"/>
    </location>
</feature>
<feature type="region of interest" description="Disordered" evidence="1">
    <location>
        <begin position="720"/>
        <end position="769"/>
    </location>
</feature>